<dbReference type="Gramene" id="evm.model.01.1656">
    <property type="protein sequence ID" value="cds.evm.model.01.1656"/>
    <property type="gene ID" value="evm.TU.01.1656"/>
</dbReference>
<evidence type="ECO:0000313" key="2">
    <source>
        <dbReference type="Proteomes" id="UP000596661"/>
    </source>
</evidence>
<proteinExistence type="predicted"/>
<protein>
    <submittedName>
        <fullName evidence="1">Uncharacterized protein</fullName>
    </submittedName>
</protein>
<dbReference type="EMBL" id="UZAU01000042">
    <property type="status" value="NOT_ANNOTATED_CDS"/>
    <property type="molecule type" value="Genomic_DNA"/>
</dbReference>
<accession>A0A803NI03</accession>
<organism evidence="1 2">
    <name type="scientific">Cannabis sativa</name>
    <name type="common">Hemp</name>
    <name type="synonym">Marijuana</name>
    <dbReference type="NCBI Taxonomy" id="3483"/>
    <lineage>
        <taxon>Eukaryota</taxon>
        <taxon>Viridiplantae</taxon>
        <taxon>Streptophyta</taxon>
        <taxon>Embryophyta</taxon>
        <taxon>Tracheophyta</taxon>
        <taxon>Spermatophyta</taxon>
        <taxon>Magnoliopsida</taxon>
        <taxon>eudicotyledons</taxon>
        <taxon>Gunneridae</taxon>
        <taxon>Pentapetalae</taxon>
        <taxon>rosids</taxon>
        <taxon>fabids</taxon>
        <taxon>Rosales</taxon>
        <taxon>Cannabaceae</taxon>
        <taxon>Cannabis</taxon>
    </lineage>
</organism>
<dbReference type="EnsemblPlants" id="evm.model.01.1656">
    <property type="protein sequence ID" value="cds.evm.model.01.1656"/>
    <property type="gene ID" value="evm.TU.01.1656"/>
</dbReference>
<evidence type="ECO:0000313" key="1">
    <source>
        <dbReference type="EnsemblPlants" id="cds.evm.model.01.1656"/>
    </source>
</evidence>
<keyword evidence="2" id="KW-1185">Reference proteome</keyword>
<dbReference type="AlphaFoldDB" id="A0A803NI03"/>
<name>A0A803NI03_CANSA</name>
<sequence>MAHLIEVTGCSWSVVPLAHTIVHLEYRDLFPYHCLAWAVGYQSIALNPLVESSGSPQVFQLSIIPKLYLRLSHRWLSSTRPHFSSVLGIVGGFPRGGSHALGLSTLKLVGAWTLGFVAIESCGLVDEDLLVKTIVNPIKDVDC</sequence>
<reference evidence="1" key="2">
    <citation type="submission" date="2021-03" db="UniProtKB">
        <authorList>
            <consortium name="EnsemblPlants"/>
        </authorList>
    </citation>
    <scope>IDENTIFICATION</scope>
</reference>
<reference evidence="1" key="1">
    <citation type="submission" date="2018-11" db="EMBL/GenBank/DDBJ databases">
        <authorList>
            <person name="Grassa J C."/>
        </authorList>
    </citation>
    <scope>NUCLEOTIDE SEQUENCE [LARGE SCALE GENOMIC DNA]</scope>
</reference>
<dbReference type="Proteomes" id="UP000596661">
    <property type="component" value="Chromosome 1"/>
</dbReference>